<dbReference type="EMBL" id="UYSL01002848">
    <property type="protein sequence ID" value="VDL66066.1"/>
    <property type="molecule type" value="Genomic_DNA"/>
</dbReference>
<reference evidence="2 3" key="2">
    <citation type="submission" date="2018-11" db="EMBL/GenBank/DDBJ databases">
        <authorList>
            <consortium name="Pathogen Informatics"/>
        </authorList>
    </citation>
    <scope>NUCLEOTIDE SEQUENCE [LARGE SCALE GENOMIC DNA]</scope>
</reference>
<dbReference type="AlphaFoldDB" id="A0A0N4XIX4"/>
<keyword evidence="3" id="KW-1185">Reference proteome</keyword>
<feature type="region of interest" description="Disordered" evidence="1">
    <location>
        <begin position="21"/>
        <end position="83"/>
    </location>
</feature>
<feature type="compositionally biased region" description="Polar residues" evidence="1">
    <location>
        <begin position="114"/>
        <end position="127"/>
    </location>
</feature>
<protein>
    <submittedName>
        <fullName evidence="4">YTH domain-containing protein</fullName>
    </submittedName>
</protein>
<evidence type="ECO:0000256" key="1">
    <source>
        <dbReference type="SAM" id="MobiDB-lite"/>
    </source>
</evidence>
<name>A0A0N4XIX4_NIPBR</name>
<organism evidence="4">
    <name type="scientific">Nippostrongylus brasiliensis</name>
    <name type="common">Rat hookworm</name>
    <dbReference type="NCBI Taxonomy" id="27835"/>
    <lineage>
        <taxon>Eukaryota</taxon>
        <taxon>Metazoa</taxon>
        <taxon>Ecdysozoa</taxon>
        <taxon>Nematoda</taxon>
        <taxon>Chromadorea</taxon>
        <taxon>Rhabditida</taxon>
        <taxon>Rhabditina</taxon>
        <taxon>Rhabditomorpha</taxon>
        <taxon>Strongyloidea</taxon>
        <taxon>Heligmosomidae</taxon>
        <taxon>Nippostrongylus</taxon>
    </lineage>
</organism>
<gene>
    <name evidence="2" type="ORF">NBR_LOCUS2477</name>
</gene>
<dbReference type="Proteomes" id="UP000271162">
    <property type="component" value="Unassembled WGS sequence"/>
</dbReference>
<dbReference type="WBParaSite" id="NBR_0000247601-mRNA-1">
    <property type="protein sequence ID" value="NBR_0000247601-mRNA-1"/>
    <property type="gene ID" value="NBR_0000247601"/>
</dbReference>
<evidence type="ECO:0000313" key="4">
    <source>
        <dbReference type="WBParaSite" id="NBR_0000247601-mRNA-1"/>
    </source>
</evidence>
<reference evidence="4" key="1">
    <citation type="submission" date="2017-02" db="UniProtKB">
        <authorList>
            <consortium name="WormBaseParasite"/>
        </authorList>
    </citation>
    <scope>IDENTIFICATION</scope>
</reference>
<feature type="region of interest" description="Disordered" evidence="1">
    <location>
        <begin position="104"/>
        <end position="127"/>
    </location>
</feature>
<evidence type="ECO:0000313" key="2">
    <source>
        <dbReference type="EMBL" id="VDL66066.1"/>
    </source>
</evidence>
<proteinExistence type="predicted"/>
<sequence>MLLILGRLASVARLDENSVTAAARDRGNDDDREEANAAASVNGRNEGHRRRRRTSPLRHTKGGASADDDSHDRSSTTTRPYSTRDDICQKIACRGYPTVADSRLKPSADVGGMNHSTTASRPAATSHQPQQVIYFFAMRAPLHLVNERNLGSDFLSAPDIYDHAIKQKTRHMNRAADDHHTEKPQHGRSFIFLIRNLTTIAVVYSFSEEPVLSK</sequence>
<evidence type="ECO:0000313" key="3">
    <source>
        <dbReference type="Proteomes" id="UP000271162"/>
    </source>
</evidence>
<accession>A0A0N4XIX4</accession>
<feature type="compositionally biased region" description="Basic residues" evidence="1">
    <location>
        <begin position="47"/>
        <end position="61"/>
    </location>
</feature>